<evidence type="ECO:0000256" key="1">
    <source>
        <dbReference type="SAM" id="MobiDB-lite"/>
    </source>
</evidence>
<feature type="transmembrane region" description="Helical" evidence="2">
    <location>
        <begin position="7"/>
        <end position="29"/>
    </location>
</feature>
<evidence type="ECO:0000313" key="3">
    <source>
        <dbReference type="EMBL" id="GMI15720.1"/>
    </source>
</evidence>
<keyword evidence="2" id="KW-0812">Transmembrane</keyword>
<comment type="caution">
    <text evidence="3">The sequence shown here is derived from an EMBL/GenBank/DDBJ whole genome shotgun (WGS) entry which is preliminary data.</text>
</comment>
<dbReference type="Gene3D" id="1.25.40.10">
    <property type="entry name" value="Tetratricopeptide repeat domain"/>
    <property type="match status" value="1"/>
</dbReference>
<keyword evidence="4" id="KW-1185">Reference proteome</keyword>
<dbReference type="Proteomes" id="UP001165160">
    <property type="component" value="Unassembled WGS sequence"/>
</dbReference>
<organism evidence="3 4">
    <name type="scientific">Triparma verrucosa</name>
    <dbReference type="NCBI Taxonomy" id="1606542"/>
    <lineage>
        <taxon>Eukaryota</taxon>
        <taxon>Sar</taxon>
        <taxon>Stramenopiles</taxon>
        <taxon>Ochrophyta</taxon>
        <taxon>Bolidophyceae</taxon>
        <taxon>Parmales</taxon>
        <taxon>Triparmaceae</taxon>
        <taxon>Triparma</taxon>
    </lineage>
</organism>
<name>A0A9W7FPC2_9STRA</name>
<dbReference type="SUPFAM" id="SSF48452">
    <property type="entry name" value="TPR-like"/>
    <property type="match status" value="1"/>
</dbReference>
<reference evidence="4" key="1">
    <citation type="journal article" date="2023" name="Commun. Biol.">
        <title>Genome analysis of Parmales, the sister group of diatoms, reveals the evolutionary specialization of diatoms from phago-mixotrophs to photoautotrophs.</title>
        <authorList>
            <person name="Ban H."/>
            <person name="Sato S."/>
            <person name="Yoshikawa S."/>
            <person name="Yamada K."/>
            <person name="Nakamura Y."/>
            <person name="Ichinomiya M."/>
            <person name="Sato N."/>
            <person name="Blanc-Mathieu R."/>
            <person name="Endo H."/>
            <person name="Kuwata A."/>
            <person name="Ogata H."/>
        </authorList>
    </citation>
    <scope>NUCLEOTIDE SEQUENCE [LARGE SCALE GENOMIC DNA]</scope>
    <source>
        <strain evidence="4">NIES 3699</strain>
    </source>
</reference>
<evidence type="ECO:0000313" key="4">
    <source>
        <dbReference type="Proteomes" id="UP001165160"/>
    </source>
</evidence>
<keyword evidence="2" id="KW-1133">Transmembrane helix</keyword>
<dbReference type="Pfam" id="PF13424">
    <property type="entry name" value="TPR_12"/>
    <property type="match status" value="1"/>
</dbReference>
<sequence length="362" mass="38494">MPAGKSSVPLIALSLVAAIGLGLIGYFMYFDDDETTADGAEGKGSATGVKPASEEVKSSSKSAASTGETGEVDPMQVIARLKQEGVALQAAGDFEGCIKKFKLLSKVQEKIDPKGGSHLWTNIMLAATMLQLSSSKAGQGMKPGEPAPEPDPEAWNLLVDSSAALHEIAVDFCEVGELEKAQGLCQQLAQVQAQLLGPAHPNVLQTLSTMGGILAYRGDLGGSRELYEAVFAQQVSQGQGGDLTSKLTALSLGHVLWQQREFEASSKLLEATEVSFKTELGQGDMLTMLVRVELALLRQAEEKRPEAEALFALVMATEGDNEDVAKQLDCFILNQGRAWGESDERVVAMRDAAARLRSKAKA</sequence>
<accession>A0A9W7FPC2</accession>
<dbReference type="InterPro" id="IPR011990">
    <property type="entry name" value="TPR-like_helical_dom_sf"/>
</dbReference>
<keyword evidence="2" id="KW-0472">Membrane</keyword>
<dbReference type="EMBL" id="BRXX01000531">
    <property type="protein sequence ID" value="GMI15720.1"/>
    <property type="molecule type" value="Genomic_DNA"/>
</dbReference>
<dbReference type="AlphaFoldDB" id="A0A9W7FPC2"/>
<protein>
    <submittedName>
        <fullName evidence="3">Uncharacterized protein</fullName>
    </submittedName>
</protein>
<proteinExistence type="predicted"/>
<feature type="region of interest" description="Disordered" evidence="1">
    <location>
        <begin position="39"/>
        <end position="71"/>
    </location>
</feature>
<gene>
    <name evidence="3" type="ORF">TrVE_jg3366</name>
</gene>
<evidence type="ECO:0000256" key="2">
    <source>
        <dbReference type="SAM" id="Phobius"/>
    </source>
</evidence>